<evidence type="ECO:0000313" key="1">
    <source>
        <dbReference type="EMBL" id="EUB57425.1"/>
    </source>
</evidence>
<dbReference type="GeneID" id="36343464"/>
<dbReference type="Proteomes" id="UP000019149">
    <property type="component" value="Unassembled WGS sequence"/>
</dbReference>
<dbReference type="CTD" id="36343464"/>
<dbReference type="AlphaFoldDB" id="W6U8B8"/>
<evidence type="ECO:0000313" key="2">
    <source>
        <dbReference type="Proteomes" id="UP000019149"/>
    </source>
</evidence>
<dbReference type="RefSeq" id="XP_024348621.1">
    <property type="nucleotide sequence ID" value="XM_024496998.1"/>
</dbReference>
<proteinExistence type="predicted"/>
<protein>
    <submittedName>
        <fullName evidence="1">Uncharacterized protein</fullName>
    </submittedName>
</protein>
<gene>
    <name evidence="1" type="ORF">EGR_07749</name>
</gene>
<dbReference type="KEGG" id="egl:EGR_07749"/>
<dbReference type="EMBL" id="APAU02000085">
    <property type="protein sequence ID" value="EUB57425.1"/>
    <property type="molecule type" value="Genomic_DNA"/>
</dbReference>
<organism evidence="1 2">
    <name type="scientific">Echinococcus granulosus</name>
    <name type="common">Hydatid tapeworm</name>
    <dbReference type="NCBI Taxonomy" id="6210"/>
    <lineage>
        <taxon>Eukaryota</taxon>
        <taxon>Metazoa</taxon>
        <taxon>Spiralia</taxon>
        <taxon>Lophotrochozoa</taxon>
        <taxon>Platyhelminthes</taxon>
        <taxon>Cestoda</taxon>
        <taxon>Eucestoda</taxon>
        <taxon>Cyclophyllidea</taxon>
        <taxon>Taeniidae</taxon>
        <taxon>Echinococcus</taxon>
        <taxon>Echinococcus granulosus group</taxon>
    </lineage>
</organism>
<comment type="caution">
    <text evidence="1">The sequence shown here is derived from an EMBL/GenBank/DDBJ whole genome shotgun (WGS) entry which is preliminary data.</text>
</comment>
<name>W6U8B8_ECHGR</name>
<accession>W6U8B8</accession>
<sequence>MPSTKLHQKSQRRNRHYIMCKHKTVTFVSNKPTEVSHRRKNNRMLHYCEDRPSTDVMLAWMCPQQLTARDVKHLVATGIYANDGGDIKTNAYVHNASLNESRFLMLYYEAPFRKNSISAERRQLIATSALKVGRLERNVGLTEHLILHPLCHEAGGLSVVSDGGTEAASVSKASRIFFVVKPKRIME</sequence>
<keyword evidence="2" id="KW-1185">Reference proteome</keyword>
<reference evidence="1 2" key="1">
    <citation type="journal article" date="2013" name="Nat. Genet.">
        <title>The genome of the hydatid tapeworm Echinococcus granulosus.</title>
        <authorList>
            <person name="Zheng H."/>
            <person name="Zhang W."/>
            <person name="Zhang L."/>
            <person name="Zhang Z."/>
            <person name="Li J."/>
            <person name="Lu G."/>
            <person name="Zhu Y."/>
            <person name="Wang Y."/>
            <person name="Huang Y."/>
            <person name="Liu J."/>
            <person name="Kang H."/>
            <person name="Chen J."/>
            <person name="Wang L."/>
            <person name="Chen A."/>
            <person name="Yu S."/>
            <person name="Gao Z."/>
            <person name="Jin L."/>
            <person name="Gu W."/>
            <person name="Wang Z."/>
            <person name="Zhao L."/>
            <person name="Shi B."/>
            <person name="Wen H."/>
            <person name="Lin R."/>
            <person name="Jones M.K."/>
            <person name="Brejova B."/>
            <person name="Vinar T."/>
            <person name="Zhao G."/>
            <person name="McManus D.P."/>
            <person name="Chen Z."/>
            <person name="Zhou Y."/>
            <person name="Wang S."/>
        </authorList>
    </citation>
    <scope>NUCLEOTIDE SEQUENCE [LARGE SCALE GENOMIC DNA]</scope>
</reference>